<dbReference type="Pfam" id="PF25556">
    <property type="entry name" value="SET_TTL"/>
    <property type="match status" value="1"/>
</dbReference>
<sequence length="657" mass="78313">MADNDEYERFLQTHEFQLVVNNIPKHFYRRLYEKMHNEIFDSGSYFQLCPADDDDEELEGTYNAERRYYVSTLEDVVLDPHNDENAIFLIDHAWTYRIKDARNNLKTIPALYERMASLMNIDAETKEDGIELILQRMWKYNQTYTLTSTQVETQRDCEETYEPYWYIMDELGSSIRHSNTNANVCCTSFFFGPSQTMFSIFYPIVRHQFAIQIQMLMFVPYTEIFRNFVYDNNETLDRSIRLLPWKHLHARKTFLRHLTIENSSELFNQKLQNSLDIFEKCHQHDLYDKKQILMNDSTKIDQDRVWKVYTDHELVTQYLNDKHYQLIDDPDQADILFVMKQLNEFRHETIENKLINQFPLENIITNKELLALTARRWKSLNGSSTSDNDPYIDSHGSPPWLATTFNLTYELSQFAVYFQYREDQQLDNTWIVKPINLTRSIDMSVTNSFDMIIRLPESGPKIACKYVSSPVLLKIPEMENQSIKFDVRYVILLRSLRPLKLYVHKIFWLRFANKPFSLKELDDYETHFTVMNYRPNAFLRQMNCHIFTSMYNEQYGHNEQWSIVEQRIFQMFREIFQCASIEEPPFGIASCSSSRALYAADLMLEMIDNKVQPKLLEINFTPDCYRACTFYPNFYNQVFNVLFRDIAAEQDVIDISV</sequence>
<dbReference type="AlphaFoldDB" id="A0A817VRR8"/>
<name>A0A817VRR8_9BILA</name>
<evidence type="ECO:0000313" key="3">
    <source>
        <dbReference type="Proteomes" id="UP000663872"/>
    </source>
</evidence>
<dbReference type="InterPro" id="IPR027749">
    <property type="entry name" value="TTLL12"/>
</dbReference>
<feature type="domain" description="Tubulin--tyrosine ligase-like protein 12 SET-like" evidence="1">
    <location>
        <begin position="82"/>
        <end position="247"/>
    </location>
</feature>
<evidence type="ECO:0000259" key="1">
    <source>
        <dbReference type="Pfam" id="PF25556"/>
    </source>
</evidence>
<dbReference type="Pfam" id="PF03133">
    <property type="entry name" value="TTL"/>
    <property type="match status" value="1"/>
</dbReference>
<dbReference type="GO" id="GO:0005737">
    <property type="term" value="C:cytoplasm"/>
    <property type="evidence" value="ECO:0007669"/>
    <property type="project" value="TreeGrafter"/>
</dbReference>
<reference evidence="2" key="1">
    <citation type="submission" date="2021-02" db="EMBL/GenBank/DDBJ databases">
        <authorList>
            <person name="Nowell W R."/>
        </authorList>
    </citation>
    <scope>NUCLEOTIDE SEQUENCE</scope>
</reference>
<dbReference type="PANTHER" id="PTHR46088">
    <property type="entry name" value="TUBULIN--TYROSINE LIGASE-LIKE PROTEIN 12"/>
    <property type="match status" value="1"/>
</dbReference>
<dbReference type="Proteomes" id="UP000663872">
    <property type="component" value="Unassembled WGS sequence"/>
</dbReference>
<dbReference type="InterPro" id="IPR057954">
    <property type="entry name" value="SET_TTL12"/>
</dbReference>
<dbReference type="PROSITE" id="PS51221">
    <property type="entry name" value="TTL"/>
    <property type="match status" value="1"/>
</dbReference>
<dbReference type="Gene3D" id="3.30.470.20">
    <property type="entry name" value="ATP-grasp fold, B domain"/>
    <property type="match status" value="1"/>
</dbReference>
<protein>
    <recommendedName>
        <fullName evidence="1">Tubulin--tyrosine ligase-like protein 12 SET-like domain-containing protein</fullName>
    </recommendedName>
</protein>
<evidence type="ECO:0000313" key="2">
    <source>
        <dbReference type="EMBL" id="CAF3345868.1"/>
    </source>
</evidence>
<accession>A0A817VRR8</accession>
<proteinExistence type="predicted"/>
<gene>
    <name evidence="2" type="ORF">GRG538_LOCUS5059</name>
</gene>
<dbReference type="PANTHER" id="PTHR46088:SF1">
    <property type="entry name" value="TUBULIN--TYROSINE LIGASE-LIKE PROTEIN 12"/>
    <property type="match status" value="1"/>
</dbReference>
<comment type="caution">
    <text evidence="2">The sequence shown here is derived from an EMBL/GenBank/DDBJ whole genome shotgun (WGS) entry which is preliminary data.</text>
</comment>
<organism evidence="2 3">
    <name type="scientific">Rotaria socialis</name>
    <dbReference type="NCBI Taxonomy" id="392032"/>
    <lineage>
        <taxon>Eukaryota</taxon>
        <taxon>Metazoa</taxon>
        <taxon>Spiralia</taxon>
        <taxon>Gnathifera</taxon>
        <taxon>Rotifera</taxon>
        <taxon>Eurotatoria</taxon>
        <taxon>Bdelloidea</taxon>
        <taxon>Philodinida</taxon>
        <taxon>Philodinidae</taxon>
        <taxon>Rotaria</taxon>
    </lineage>
</organism>
<dbReference type="EMBL" id="CAJNYT010000370">
    <property type="protein sequence ID" value="CAF3345868.1"/>
    <property type="molecule type" value="Genomic_DNA"/>
</dbReference>
<dbReference type="InterPro" id="IPR004344">
    <property type="entry name" value="TTL/TTLL_fam"/>
</dbReference>